<keyword evidence="10" id="KW-1185">Reference proteome</keyword>
<reference evidence="9 10" key="1">
    <citation type="submission" date="2014-04" db="EMBL/GenBank/DDBJ databases">
        <authorList>
            <consortium name="DOE Joint Genome Institute"/>
            <person name="Kuo A."/>
            <person name="Martino E."/>
            <person name="Perotto S."/>
            <person name="Kohler A."/>
            <person name="Nagy L.G."/>
            <person name="Floudas D."/>
            <person name="Copeland A."/>
            <person name="Barry K.W."/>
            <person name="Cichocki N."/>
            <person name="Veneault-Fourrey C."/>
            <person name="LaButti K."/>
            <person name="Lindquist E.A."/>
            <person name="Lipzen A."/>
            <person name="Lundell T."/>
            <person name="Morin E."/>
            <person name="Murat C."/>
            <person name="Sun H."/>
            <person name="Tunlid A."/>
            <person name="Henrissat B."/>
            <person name="Grigoriev I.V."/>
            <person name="Hibbett D.S."/>
            <person name="Martin F."/>
            <person name="Nordberg H.P."/>
            <person name="Cantor M.N."/>
            <person name="Hua S.X."/>
        </authorList>
    </citation>
    <scope>NUCLEOTIDE SEQUENCE [LARGE SCALE GENOMIC DNA]</scope>
    <source>
        <strain evidence="9 10">Zn</strain>
    </source>
</reference>
<evidence type="ECO:0000256" key="4">
    <source>
        <dbReference type="ARBA" id="ARBA00023128"/>
    </source>
</evidence>
<dbReference type="AlphaFoldDB" id="A0A0C3E1R3"/>
<dbReference type="GO" id="GO:0032543">
    <property type="term" value="P:mitochondrial translation"/>
    <property type="evidence" value="ECO:0007669"/>
    <property type="project" value="TreeGrafter"/>
</dbReference>
<evidence type="ECO:0000256" key="3">
    <source>
        <dbReference type="ARBA" id="ARBA00022980"/>
    </source>
</evidence>
<dbReference type="Pfam" id="PF06984">
    <property type="entry name" value="MRP-L47"/>
    <property type="match status" value="1"/>
</dbReference>
<dbReference type="GO" id="GO:0003735">
    <property type="term" value="F:structural constituent of ribosome"/>
    <property type="evidence" value="ECO:0007669"/>
    <property type="project" value="InterPro"/>
</dbReference>
<comment type="subcellular location">
    <subcellularLocation>
        <location evidence="1">Mitochondrion</location>
    </subcellularLocation>
</comment>
<organism evidence="9 10">
    <name type="scientific">Oidiodendron maius (strain Zn)</name>
    <dbReference type="NCBI Taxonomy" id="913774"/>
    <lineage>
        <taxon>Eukaryota</taxon>
        <taxon>Fungi</taxon>
        <taxon>Dikarya</taxon>
        <taxon>Ascomycota</taxon>
        <taxon>Pezizomycotina</taxon>
        <taxon>Leotiomycetes</taxon>
        <taxon>Leotiomycetes incertae sedis</taxon>
        <taxon>Myxotrichaceae</taxon>
        <taxon>Oidiodendron</taxon>
    </lineage>
</organism>
<dbReference type="EMBL" id="KN832870">
    <property type="protein sequence ID" value="KIN08248.1"/>
    <property type="molecule type" value="Genomic_DNA"/>
</dbReference>
<dbReference type="GO" id="GO:0005762">
    <property type="term" value="C:mitochondrial large ribosomal subunit"/>
    <property type="evidence" value="ECO:0007669"/>
    <property type="project" value="TreeGrafter"/>
</dbReference>
<evidence type="ECO:0000256" key="7">
    <source>
        <dbReference type="ARBA" id="ARBA00035399"/>
    </source>
</evidence>
<dbReference type="STRING" id="913774.A0A0C3E1R3"/>
<comment type="similarity">
    <text evidence="2">Belongs to the universal ribosomal protein uL29 family.</text>
</comment>
<evidence type="ECO:0000256" key="6">
    <source>
        <dbReference type="ARBA" id="ARBA00035289"/>
    </source>
</evidence>
<evidence type="ECO:0000256" key="5">
    <source>
        <dbReference type="ARBA" id="ARBA00023274"/>
    </source>
</evidence>
<dbReference type="Gene3D" id="6.10.330.20">
    <property type="match status" value="1"/>
</dbReference>
<dbReference type="HOGENOM" id="CLU_063281_1_0_1"/>
<dbReference type="InterPro" id="IPR038340">
    <property type="entry name" value="MRP-L47_sf"/>
</dbReference>
<dbReference type="PANTHER" id="PTHR21183">
    <property type="entry name" value="RIBOSOMAL PROTEIN L47, MITOCHONDRIAL-RELATED"/>
    <property type="match status" value="1"/>
</dbReference>
<evidence type="ECO:0000256" key="2">
    <source>
        <dbReference type="ARBA" id="ARBA00009254"/>
    </source>
</evidence>
<feature type="region of interest" description="Disordered" evidence="8">
    <location>
        <begin position="1"/>
        <end position="78"/>
    </location>
</feature>
<reference evidence="10" key="2">
    <citation type="submission" date="2015-01" db="EMBL/GenBank/DDBJ databases">
        <title>Evolutionary Origins and Diversification of the Mycorrhizal Mutualists.</title>
        <authorList>
            <consortium name="DOE Joint Genome Institute"/>
            <consortium name="Mycorrhizal Genomics Consortium"/>
            <person name="Kohler A."/>
            <person name="Kuo A."/>
            <person name="Nagy L.G."/>
            <person name="Floudas D."/>
            <person name="Copeland A."/>
            <person name="Barry K.W."/>
            <person name="Cichocki N."/>
            <person name="Veneault-Fourrey C."/>
            <person name="LaButti K."/>
            <person name="Lindquist E.A."/>
            <person name="Lipzen A."/>
            <person name="Lundell T."/>
            <person name="Morin E."/>
            <person name="Murat C."/>
            <person name="Riley R."/>
            <person name="Ohm R."/>
            <person name="Sun H."/>
            <person name="Tunlid A."/>
            <person name="Henrissat B."/>
            <person name="Grigoriev I.V."/>
            <person name="Hibbett D.S."/>
            <person name="Martin F."/>
        </authorList>
    </citation>
    <scope>NUCLEOTIDE SEQUENCE [LARGE SCALE GENOMIC DNA]</scope>
    <source>
        <strain evidence="10">Zn</strain>
    </source>
</reference>
<proteinExistence type="inferred from homology"/>
<dbReference type="Proteomes" id="UP000054321">
    <property type="component" value="Unassembled WGS sequence"/>
</dbReference>
<keyword evidence="3" id="KW-0689">Ribosomal protein</keyword>
<sequence>MRRLFGPASRAHSIPPTFLAPSLRVPTFPPQHEQSSPFSTSPSPLYPRDMNRSRGVSSIRRTGPRQPLSVSKTALPKPVLDPSRRAKVEVDPEHGLWEFFHSKEKPMNTPEEDHEHGRAWSVEELRGKSWEDLHALWWVCCKERNRIATEAYERERLEAGYGDHESKERERTVKETQRAIKQALTERYYSWREAEELAKQDKDINLSGEGPAYVPNNFVEEPQPEPEQTIENAEAKPNA</sequence>
<evidence type="ECO:0000256" key="1">
    <source>
        <dbReference type="ARBA" id="ARBA00004173"/>
    </source>
</evidence>
<dbReference type="PANTHER" id="PTHR21183:SF18">
    <property type="entry name" value="LARGE RIBOSOMAL SUBUNIT PROTEIN UL29M"/>
    <property type="match status" value="1"/>
</dbReference>
<evidence type="ECO:0000256" key="8">
    <source>
        <dbReference type="SAM" id="MobiDB-lite"/>
    </source>
</evidence>
<feature type="compositionally biased region" description="Polar residues" evidence="8">
    <location>
        <begin position="32"/>
        <end position="43"/>
    </location>
</feature>
<gene>
    <name evidence="9" type="ORF">OIDMADRAFT_107352</name>
</gene>
<evidence type="ECO:0000313" key="10">
    <source>
        <dbReference type="Proteomes" id="UP000054321"/>
    </source>
</evidence>
<keyword evidence="4" id="KW-0496">Mitochondrion</keyword>
<dbReference type="InParanoid" id="A0A0C3E1R3"/>
<keyword evidence="5" id="KW-0687">Ribonucleoprotein</keyword>
<protein>
    <recommendedName>
        <fullName evidence="6">Large ribosomal subunit protein uL29m</fullName>
    </recommendedName>
    <alternativeName>
        <fullName evidence="7">54S ribosomal protein L4, mitochondrial</fullName>
    </alternativeName>
</protein>
<dbReference type="InterPro" id="IPR010729">
    <property type="entry name" value="Ribosomal_uL29_mit"/>
</dbReference>
<feature type="region of interest" description="Disordered" evidence="8">
    <location>
        <begin position="200"/>
        <end position="239"/>
    </location>
</feature>
<evidence type="ECO:0000313" key="9">
    <source>
        <dbReference type="EMBL" id="KIN08248.1"/>
    </source>
</evidence>
<accession>A0A0C3E1R3</accession>
<dbReference type="OrthoDB" id="270763at2759"/>
<name>A0A0C3E1R3_OIDMZ</name>